<dbReference type="Pfam" id="PF04015">
    <property type="entry name" value="DUF362"/>
    <property type="match status" value="1"/>
</dbReference>
<evidence type="ECO:0000259" key="1">
    <source>
        <dbReference type="Pfam" id="PF04015"/>
    </source>
</evidence>
<dbReference type="InterPro" id="IPR007160">
    <property type="entry name" value="DUF362"/>
</dbReference>
<dbReference type="AlphaFoldDB" id="A0A923NJ79"/>
<evidence type="ECO:0000313" key="3">
    <source>
        <dbReference type="Proteomes" id="UP000602647"/>
    </source>
</evidence>
<reference evidence="2" key="1">
    <citation type="submission" date="2020-08" db="EMBL/GenBank/DDBJ databases">
        <title>Genome public.</title>
        <authorList>
            <person name="Liu C."/>
            <person name="Sun Q."/>
        </authorList>
    </citation>
    <scope>NUCLEOTIDE SEQUENCE</scope>
    <source>
        <strain evidence="2">BX12</strain>
    </source>
</reference>
<proteinExistence type="predicted"/>
<gene>
    <name evidence="2" type="ORF">H9L42_03970</name>
</gene>
<organism evidence="2 3">
    <name type="scientific">Zhenpiania hominis</name>
    <dbReference type="NCBI Taxonomy" id="2763644"/>
    <lineage>
        <taxon>Bacteria</taxon>
        <taxon>Bacillati</taxon>
        <taxon>Bacillota</taxon>
        <taxon>Clostridia</taxon>
        <taxon>Peptostreptococcales</taxon>
        <taxon>Anaerovoracaceae</taxon>
        <taxon>Zhenpiania</taxon>
    </lineage>
</organism>
<name>A0A923NJ79_9FIRM</name>
<sequence>MKKWQIYKIYGTDYTEMTKELLKRAKLKKRIPHKNCRIGIKPNLISPTEACRGATTHPEIVAGIIEYLQERGFFNLVMLEGSWIGARTSEAVKVCGYESLSQRYGVPFIDTQQDEAVRCDCAGMPIEICRSAREVEFLINVPVLKGHCQTNMTCALKNLKGLIPNSEKSRFHTLGLHEPIAHLAAGLTQHFIVVDHICGDLEFEEGGNPVTTNCVMAARDPVLCDTYGCRLLGLKKGDVPYIGIAESLGVGASRLKKEAILELEWNSAGEKKKQPKEKLSGKQRKKEQLKNLKTLVQESKACSACYSNLMNALMRLEQEGMTRNIEKGSICIGQGFRKKTGKLGVGSCTKNFDRCQKGCPPSAEKIYSFLKKEYQKV</sequence>
<evidence type="ECO:0000313" key="2">
    <source>
        <dbReference type="EMBL" id="MBC6678981.1"/>
    </source>
</evidence>
<feature type="domain" description="DUF362" evidence="1">
    <location>
        <begin position="38"/>
        <end position="230"/>
    </location>
</feature>
<accession>A0A923NJ79</accession>
<dbReference type="Proteomes" id="UP000602647">
    <property type="component" value="Unassembled WGS sequence"/>
</dbReference>
<protein>
    <submittedName>
        <fullName evidence="2">DUF362 domain-containing protein</fullName>
    </submittedName>
</protein>
<keyword evidence="3" id="KW-1185">Reference proteome</keyword>
<dbReference type="EMBL" id="JACRYT010000002">
    <property type="protein sequence ID" value="MBC6678981.1"/>
    <property type="molecule type" value="Genomic_DNA"/>
</dbReference>
<dbReference type="RefSeq" id="WP_187302106.1">
    <property type="nucleotide sequence ID" value="NZ_CBCTQH010000077.1"/>
</dbReference>
<comment type="caution">
    <text evidence="2">The sequence shown here is derived from an EMBL/GenBank/DDBJ whole genome shotgun (WGS) entry which is preliminary data.</text>
</comment>